<feature type="signal peptide" evidence="2">
    <location>
        <begin position="1"/>
        <end position="19"/>
    </location>
</feature>
<protein>
    <submittedName>
        <fullName evidence="3">Uncharacterized protein</fullName>
    </submittedName>
</protein>
<feature type="region of interest" description="Disordered" evidence="1">
    <location>
        <begin position="244"/>
        <end position="284"/>
    </location>
</feature>
<evidence type="ECO:0000256" key="2">
    <source>
        <dbReference type="SAM" id="SignalP"/>
    </source>
</evidence>
<evidence type="ECO:0000313" key="3">
    <source>
        <dbReference type="EMBL" id="ADR17937.1"/>
    </source>
</evidence>
<gene>
    <name evidence="3" type="ordered locus">Calni_0020</name>
</gene>
<reference evidence="3 4" key="2">
    <citation type="journal article" date="2011" name="Stand. Genomic Sci.">
        <title>Complete genome sequence of Calditerrivibrio nitroreducens type strain (Yu37-1).</title>
        <authorList>
            <person name="Pitluck S."/>
            <person name="Sikorski J."/>
            <person name="Zeytun A."/>
            <person name="Lapidus A."/>
            <person name="Nolan M."/>
            <person name="Lucas S."/>
            <person name="Hammon N."/>
            <person name="Deshpande S."/>
            <person name="Cheng J.F."/>
            <person name="Tapia R."/>
            <person name="Han C."/>
            <person name="Goodwin L."/>
            <person name="Liolios K."/>
            <person name="Pagani I."/>
            <person name="Ivanova N."/>
            <person name="Mavromatis K."/>
            <person name="Pati A."/>
            <person name="Chen A."/>
            <person name="Palaniappan K."/>
            <person name="Hauser L."/>
            <person name="Chang Y.J."/>
            <person name="Jeffries C.D."/>
            <person name="Detter J.C."/>
            <person name="Brambilla E."/>
            <person name="Djao O.D."/>
            <person name="Rohde M."/>
            <person name="Spring S."/>
            <person name="Goker M."/>
            <person name="Woyke T."/>
            <person name="Bristow J."/>
            <person name="Eisen J.A."/>
            <person name="Markowitz V."/>
            <person name="Hugenholtz P."/>
            <person name="Kyrpides N.C."/>
            <person name="Klenk H.P."/>
            <person name="Land M."/>
        </authorList>
    </citation>
    <scope>NUCLEOTIDE SEQUENCE [LARGE SCALE GENOMIC DNA]</scope>
    <source>
        <strain evidence="4">DSM 19672 / NBRC 101217 / Yu37-1</strain>
    </source>
</reference>
<sequence precursor="true">MKKIYLIAFWVILSVASYAAVTEEELMSTTPNQVREQLQQNIRIGMKNSEMLNVYGMLMQSRYSNQEKNQVLSQMREAFQKGATQEAIANKVGEGLAKNVTAEQMGKALNNVGNRYSFAKQIAERITKEETVKNRIMNNIAEALAAGMHERDVESLMSRDRVRKDKELAAEVCEMARDMVRARINSQDVAKTMGLAIDKGYSAKEMAEIRAMFRNNIRNMNANELAMNMKYGFEKGYKGGQMAGSMSGSGKGGGGSGDGSGAGAGGSGGSGGSGGGHGGGGKGR</sequence>
<dbReference type="RefSeq" id="WP_013450154.1">
    <property type="nucleotide sequence ID" value="NC_014758.1"/>
</dbReference>
<dbReference type="STRING" id="768670.Calni_0020"/>
<name>E4TIB2_CALNY</name>
<organism evidence="3 4">
    <name type="scientific">Calditerrivibrio nitroreducens (strain DSM 19672 / NBRC 101217 / Yu37-1)</name>
    <dbReference type="NCBI Taxonomy" id="768670"/>
    <lineage>
        <taxon>Bacteria</taxon>
        <taxon>Pseudomonadati</taxon>
        <taxon>Deferribacterota</taxon>
        <taxon>Deferribacteres</taxon>
        <taxon>Deferribacterales</taxon>
        <taxon>Calditerrivibrionaceae</taxon>
    </lineage>
</organism>
<accession>E4TIB2</accession>
<dbReference type="OrthoDB" id="5419995at2"/>
<dbReference type="HOGENOM" id="CLU_978899_0_0_0"/>
<feature type="chain" id="PRO_5003189777" evidence="2">
    <location>
        <begin position="20"/>
        <end position="284"/>
    </location>
</feature>
<dbReference type="Proteomes" id="UP000007039">
    <property type="component" value="Chromosome"/>
</dbReference>
<evidence type="ECO:0000313" key="4">
    <source>
        <dbReference type="Proteomes" id="UP000007039"/>
    </source>
</evidence>
<proteinExistence type="predicted"/>
<evidence type="ECO:0000256" key="1">
    <source>
        <dbReference type="SAM" id="MobiDB-lite"/>
    </source>
</evidence>
<dbReference type="AlphaFoldDB" id="E4TIB2"/>
<reference key="1">
    <citation type="submission" date="2010-11" db="EMBL/GenBank/DDBJ databases">
        <title>The complete genome of chromosome of Calditerrivibrio nitroreducens DSM 19672.</title>
        <authorList>
            <consortium name="US DOE Joint Genome Institute (JGI-PGF)"/>
            <person name="Lucas S."/>
            <person name="Copeland A."/>
            <person name="Lapidus A."/>
            <person name="Bruce D."/>
            <person name="Goodwin L."/>
            <person name="Pitluck S."/>
            <person name="Kyrpides N."/>
            <person name="Mavromatis K."/>
            <person name="Ivanova N."/>
            <person name="Mikhailova N."/>
            <person name="Zeytun A."/>
            <person name="Brettin T."/>
            <person name="Detter J.C."/>
            <person name="Tapia R."/>
            <person name="Han C."/>
            <person name="Land M."/>
            <person name="Hauser L."/>
            <person name="Markowitz V."/>
            <person name="Cheng J.-F."/>
            <person name="Hugenholtz P."/>
            <person name="Woyke T."/>
            <person name="Wu D."/>
            <person name="Spring S."/>
            <person name="Schroeder M."/>
            <person name="Brambilla E."/>
            <person name="Klenk H.-P."/>
            <person name="Eisen J.A."/>
        </authorList>
    </citation>
    <scope>NUCLEOTIDE SEQUENCE [LARGE SCALE GENOMIC DNA]</scope>
    <source>
        <strain>DSM 19672</strain>
    </source>
</reference>
<keyword evidence="2" id="KW-0732">Signal</keyword>
<dbReference type="KEGG" id="cni:Calni_0020"/>
<dbReference type="EMBL" id="CP002347">
    <property type="protein sequence ID" value="ADR17937.1"/>
    <property type="molecule type" value="Genomic_DNA"/>
</dbReference>
<dbReference type="eggNOG" id="ENOG502ZIPP">
    <property type="taxonomic scope" value="Bacteria"/>
</dbReference>
<keyword evidence="4" id="KW-1185">Reference proteome</keyword>